<dbReference type="InterPro" id="IPR044730">
    <property type="entry name" value="RNase_H-like_dom_plant"/>
</dbReference>
<evidence type="ECO:0000256" key="1">
    <source>
        <dbReference type="SAM" id="MobiDB-lite"/>
    </source>
</evidence>
<proteinExistence type="predicted"/>
<feature type="compositionally biased region" description="Basic residues" evidence="1">
    <location>
        <begin position="145"/>
        <end position="157"/>
    </location>
</feature>
<dbReference type="PANTHER" id="PTHR47074:SF11">
    <property type="entry name" value="REVERSE TRANSCRIPTASE-LIKE PROTEIN"/>
    <property type="match status" value="1"/>
</dbReference>
<dbReference type="InterPro" id="IPR036397">
    <property type="entry name" value="RNaseH_sf"/>
</dbReference>
<dbReference type="Pfam" id="PF13456">
    <property type="entry name" value="RVT_3"/>
    <property type="match status" value="1"/>
</dbReference>
<sequence>MQTVLPQEAIEEAIGEVREVMRQYTACADPTESAARKERLRQAEEQGEVEEAAIQMVQANLENLSPTDGRRQRESPTPASRERVPATLRLGPQVSLVDEEDNASEGRRPVSLERIPAAQRLGPLIDPMETEDLPLMDGRSETTVKRKPGRSPGKKKIQGSPRTIVGAKRRKVTQTKTSLTVGNWPILNTLEPESKKRRGMFRYDRRLKDNLEVKELVKKAWSQEENISVGERIARCRFSISQWNKEQQRISGDLIAENSGWIVGDGKSINISTDPWLSFWKSLCDKVCLPPLGIVNVPLAPWLLWSLWIEINNFVFSNRYTSVADTVSKAICLAREWSGAQLRENVKGRNLTAPMPANPISVTVQSDAAWRNSSNLAGLGWTVITTDQTSNFSSSQKFVPSALTAETLALREAVVLCSRNGIMHLRCESDSSQLIKAVVSGPVPSEIYGIVADITTIAATFFLFPLFEFPAPVILMQMR</sequence>
<evidence type="ECO:0000259" key="3">
    <source>
        <dbReference type="Pfam" id="PF13456"/>
    </source>
</evidence>
<feature type="transmembrane region" description="Helical" evidence="2">
    <location>
        <begin position="447"/>
        <end position="469"/>
    </location>
</feature>
<comment type="caution">
    <text evidence="4">The sequence shown here is derived from an EMBL/GenBank/DDBJ whole genome shotgun (WGS) entry which is preliminary data.</text>
</comment>
<feature type="compositionally biased region" description="Polar residues" evidence="1">
    <location>
        <begin position="57"/>
        <end position="66"/>
    </location>
</feature>
<feature type="compositionally biased region" description="Basic and acidic residues" evidence="1">
    <location>
        <begin position="68"/>
        <end position="84"/>
    </location>
</feature>
<keyword evidence="2" id="KW-1133">Transmembrane helix</keyword>
<dbReference type="PANTHER" id="PTHR47074">
    <property type="entry name" value="BNAC02G40300D PROTEIN"/>
    <property type="match status" value="1"/>
</dbReference>
<evidence type="ECO:0000313" key="5">
    <source>
        <dbReference type="Proteomes" id="UP000266723"/>
    </source>
</evidence>
<feature type="compositionally biased region" description="Basic and acidic residues" evidence="1">
    <location>
        <begin position="34"/>
        <end position="44"/>
    </location>
</feature>
<keyword evidence="2" id="KW-0472">Membrane</keyword>
<feature type="region of interest" description="Disordered" evidence="1">
    <location>
        <begin position="29"/>
        <end position="160"/>
    </location>
</feature>
<evidence type="ECO:0000313" key="4">
    <source>
        <dbReference type="EMBL" id="KAF3544318.1"/>
    </source>
</evidence>
<name>A0ABQ7BZ34_BRACR</name>
<dbReference type="Gene3D" id="3.30.420.10">
    <property type="entry name" value="Ribonuclease H-like superfamily/Ribonuclease H"/>
    <property type="match status" value="1"/>
</dbReference>
<dbReference type="EMBL" id="QGKV02000832">
    <property type="protein sequence ID" value="KAF3544318.1"/>
    <property type="molecule type" value="Genomic_DNA"/>
</dbReference>
<gene>
    <name evidence="4" type="ORF">DY000_02009672</name>
</gene>
<keyword evidence="5" id="KW-1185">Reference proteome</keyword>
<dbReference type="InterPro" id="IPR052929">
    <property type="entry name" value="RNase_H-like_EbsB-rel"/>
</dbReference>
<organism evidence="4 5">
    <name type="scientific">Brassica cretica</name>
    <name type="common">Mustard</name>
    <dbReference type="NCBI Taxonomy" id="69181"/>
    <lineage>
        <taxon>Eukaryota</taxon>
        <taxon>Viridiplantae</taxon>
        <taxon>Streptophyta</taxon>
        <taxon>Embryophyta</taxon>
        <taxon>Tracheophyta</taxon>
        <taxon>Spermatophyta</taxon>
        <taxon>Magnoliopsida</taxon>
        <taxon>eudicotyledons</taxon>
        <taxon>Gunneridae</taxon>
        <taxon>Pentapetalae</taxon>
        <taxon>rosids</taxon>
        <taxon>malvids</taxon>
        <taxon>Brassicales</taxon>
        <taxon>Brassicaceae</taxon>
        <taxon>Brassiceae</taxon>
        <taxon>Brassica</taxon>
    </lineage>
</organism>
<dbReference type="CDD" id="cd06222">
    <property type="entry name" value="RNase_H_like"/>
    <property type="match status" value="1"/>
</dbReference>
<feature type="domain" description="RNase H type-1" evidence="3">
    <location>
        <begin position="366"/>
        <end position="440"/>
    </location>
</feature>
<protein>
    <recommendedName>
        <fullName evidence="3">RNase H type-1 domain-containing protein</fullName>
    </recommendedName>
</protein>
<dbReference type="InterPro" id="IPR002156">
    <property type="entry name" value="RNaseH_domain"/>
</dbReference>
<reference evidence="4 5" key="1">
    <citation type="journal article" date="2020" name="BMC Genomics">
        <title>Intraspecific diversification of the crop wild relative Brassica cretica Lam. using demographic model selection.</title>
        <authorList>
            <person name="Kioukis A."/>
            <person name="Michalopoulou V.A."/>
            <person name="Briers L."/>
            <person name="Pirintsos S."/>
            <person name="Studholme D.J."/>
            <person name="Pavlidis P."/>
            <person name="Sarris P.F."/>
        </authorList>
    </citation>
    <scope>NUCLEOTIDE SEQUENCE [LARGE SCALE GENOMIC DNA]</scope>
    <source>
        <strain evidence="5">cv. PFS-1207/04</strain>
    </source>
</reference>
<dbReference type="Proteomes" id="UP000266723">
    <property type="component" value="Unassembled WGS sequence"/>
</dbReference>
<evidence type="ECO:0000256" key="2">
    <source>
        <dbReference type="SAM" id="Phobius"/>
    </source>
</evidence>
<accession>A0ABQ7BZ34</accession>
<keyword evidence="2" id="KW-0812">Transmembrane</keyword>